<proteinExistence type="predicted"/>
<feature type="transmembrane region" description="Helical" evidence="1">
    <location>
        <begin position="55"/>
        <end position="78"/>
    </location>
</feature>
<evidence type="ECO:0000313" key="2">
    <source>
        <dbReference type="EMBL" id="NYI40423.1"/>
    </source>
</evidence>
<dbReference type="Proteomes" id="UP000547973">
    <property type="component" value="Unassembled WGS sequence"/>
</dbReference>
<reference evidence="2 3" key="1">
    <citation type="submission" date="2020-07" db="EMBL/GenBank/DDBJ databases">
        <title>Sequencing the genomes of 1000 actinobacteria strains.</title>
        <authorList>
            <person name="Klenk H.-P."/>
        </authorList>
    </citation>
    <scope>NUCLEOTIDE SEQUENCE [LARGE SCALE GENOMIC DNA]</scope>
    <source>
        <strain evidence="2 3">DSM 19970</strain>
    </source>
</reference>
<name>A0A7Z0CIZ8_9MICO</name>
<keyword evidence="1" id="KW-0812">Transmembrane</keyword>
<feature type="transmembrane region" description="Helical" evidence="1">
    <location>
        <begin position="84"/>
        <end position="105"/>
    </location>
</feature>
<dbReference type="OrthoDB" id="5148345at2"/>
<feature type="transmembrane region" description="Helical" evidence="1">
    <location>
        <begin position="23"/>
        <end position="43"/>
    </location>
</feature>
<accession>A0A7Z0CIZ8</accession>
<feature type="transmembrane region" description="Helical" evidence="1">
    <location>
        <begin position="233"/>
        <end position="256"/>
    </location>
</feature>
<protein>
    <recommendedName>
        <fullName evidence="4">Membrane protein involved in the export of O-antigen and teichoic acid</fullName>
    </recommendedName>
</protein>
<evidence type="ECO:0000313" key="3">
    <source>
        <dbReference type="Proteomes" id="UP000547973"/>
    </source>
</evidence>
<keyword evidence="1" id="KW-0472">Membrane</keyword>
<organism evidence="2 3">
    <name type="scientific">Demequina lutea</name>
    <dbReference type="NCBI Taxonomy" id="431489"/>
    <lineage>
        <taxon>Bacteria</taxon>
        <taxon>Bacillati</taxon>
        <taxon>Actinomycetota</taxon>
        <taxon>Actinomycetes</taxon>
        <taxon>Micrococcales</taxon>
        <taxon>Demequinaceae</taxon>
        <taxon>Demequina</taxon>
    </lineage>
</organism>
<feature type="transmembrane region" description="Helical" evidence="1">
    <location>
        <begin position="292"/>
        <end position="311"/>
    </location>
</feature>
<keyword evidence="3" id="KW-1185">Reference proteome</keyword>
<dbReference type="RefSeq" id="WP_152649657.1">
    <property type="nucleotide sequence ID" value="NZ_BBRC01000029.1"/>
</dbReference>
<feature type="transmembrane region" description="Helical" evidence="1">
    <location>
        <begin position="263"/>
        <end position="286"/>
    </location>
</feature>
<sequence length="338" mass="36209">MSIPAGLLVATAFPLLLGQRAHFVQVLALSANGVIALLIQDVLRYSHYSRSTAHLALIADGMWALSFIVAVLLLFSGTSWVEMASIWTVTAWISVAISLFMAAPWRKRRNDRIPLRRTMHLGKWSGLDNALSAFANLLPMLATSLVVASPLAGTYRLMQTVIGPLNVVNSTMVASIGKSSWRLTSSDQIDSLQKRAYRLAATVAVATVAYLVIAFPLVALFTGVESDALPRVIAVYAFSALCGALGAPLMSSALALGYQYVGLVIRVLVVAVSVTATSLAVAGIWVPFGDPIGTVAVLSSAFNLTGWTYGFSRATKRERGKYLVAETAKPPNLLRKEQ</sequence>
<keyword evidence="1" id="KW-1133">Transmembrane helix</keyword>
<comment type="caution">
    <text evidence="2">The sequence shown here is derived from an EMBL/GenBank/DDBJ whole genome shotgun (WGS) entry which is preliminary data.</text>
</comment>
<feature type="transmembrane region" description="Helical" evidence="1">
    <location>
        <begin position="197"/>
        <end position="221"/>
    </location>
</feature>
<gene>
    <name evidence="2" type="ORF">BKA03_000542</name>
</gene>
<dbReference type="AlphaFoldDB" id="A0A7Z0CIZ8"/>
<evidence type="ECO:0000256" key="1">
    <source>
        <dbReference type="SAM" id="Phobius"/>
    </source>
</evidence>
<evidence type="ECO:0008006" key="4">
    <source>
        <dbReference type="Google" id="ProtNLM"/>
    </source>
</evidence>
<dbReference type="EMBL" id="JACBZO010000001">
    <property type="protein sequence ID" value="NYI40423.1"/>
    <property type="molecule type" value="Genomic_DNA"/>
</dbReference>